<keyword evidence="3" id="KW-0418">Kinase</keyword>
<dbReference type="GO" id="GO:0004674">
    <property type="term" value="F:protein serine/threonine kinase activity"/>
    <property type="evidence" value="ECO:0007669"/>
    <property type="project" value="TreeGrafter"/>
</dbReference>
<dbReference type="PANTHER" id="PTHR44167:SF32">
    <property type="entry name" value="CBL-INTERACTING SERINE_THREONINE-PROTEIN KINASE 25-LIKE"/>
    <property type="match status" value="1"/>
</dbReference>
<feature type="non-terminal residue" evidence="3">
    <location>
        <position position="354"/>
    </location>
</feature>
<name>A0A8J7PE41_ATRSP</name>
<feature type="compositionally biased region" description="Basic and acidic residues" evidence="1">
    <location>
        <begin position="239"/>
        <end position="248"/>
    </location>
</feature>
<dbReference type="GO" id="GO:0005524">
    <property type="term" value="F:ATP binding"/>
    <property type="evidence" value="ECO:0007669"/>
    <property type="project" value="InterPro"/>
</dbReference>
<dbReference type="PANTHER" id="PTHR44167">
    <property type="entry name" value="OVARIAN-SPECIFIC SERINE/THREONINE-PROTEIN KINASE LOK-RELATED"/>
    <property type="match status" value="1"/>
</dbReference>
<dbReference type="SUPFAM" id="SSF56112">
    <property type="entry name" value="Protein kinase-like (PK-like)"/>
    <property type="match status" value="1"/>
</dbReference>
<dbReference type="SMART" id="SM00220">
    <property type="entry name" value="S_TKc"/>
    <property type="match status" value="1"/>
</dbReference>
<dbReference type="InterPro" id="IPR011009">
    <property type="entry name" value="Kinase-like_dom_sf"/>
</dbReference>
<dbReference type="InterPro" id="IPR008271">
    <property type="entry name" value="Ser/Thr_kinase_AS"/>
</dbReference>
<dbReference type="AlphaFoldDB" id="A0A8J7PE41"/>
<evidence type="ECO:0000256" key="1">
    <source>
        <dbReference type="SAM" id="MobiDB-lite"/>
    </source>
</evidence>
<dbReference type="Proteomes" id="UP000736164">
    <property type="component" value="Unassembled WGS sequence"/>
</dbReference>
<accession>A0A8J7PE41</accession>
<dbReference type="GO" id="GO:0005634">
    <property type="term" value="C:nucleus"/>
    <property type="evidence" value="ECO:0007669"/>
    <property type="project" value="TreeGrafter"/>
</dbReference>
<comment type="caution">
    <text evidence="3">The sequence shown here is derived from an EMBL/GenBank/DDBJ whole genome shotgun (WGS) entry which is preliminary data.</text>
</comment>
<keyword evidence="4" id="KW-1185">Reference proteome</keyword>
<feature type="non-terminal residue" evidence="3">
    <location>
        <position position="1"/>
    </location>
</feature>
<evidence type="ECO:0000259" key="2">
    <source>
        <dbReference type="PROSITE" id="PS50011"/>
    </source>
</evidence>
<dbReference type="PROSITE" id="PS50011">
    <property type="entry name" value="PROTEIN_KINASE_DOM"/>
    <property type="match status" value="1"/>
</dbReference>
<evidence type="ECO:0000313" key="4">
    <source>
        <dbReference type="Proteomes" id="UP000736164"/>
    </source>
</evidence>
<sequence>MNHPNIVKLLDSPWREDGKWHFPLEFITGEELEIALFQRRNSKIQLTMPIKATIITGMCQGLHYLHQKRIVHQDLKPDNIMVEYDTYRPVLIDFGVAKIIYCGGISTAPNIGNEAYAAPEIFSGQLRSAKSDVWAMGKVVAELLLESRLDPRRSLSWNLGVRLRGSPYLQPLDTMTSLTCVRRATMADVIDSIVKAGESFPLGAGGAAHHTDKEDESVASRGGFADTSSQHLTVVAGKRGSDFPKAREPPAYAQAQREAPNRKEIGITRGLGQLTLLDNALSGRGSLLEKVFSEGAQGLLAHPSTEVRKEEHQYFRYVATQVDSTTTSQVTQGRVEKSQGKVVSAEFLESSYKH</sequence>
<feature type="region of interest" description="Disordered" evidence="1">
    <location>
        <begin position="205"/>
        <end position="224"/>
    </location>
</feature>
<proteinExistence type="predicted"/>
<dbReference type="PROSITE" id="PS00108">
    <property type="entry name" value="PROTEIN_KINASE_ST"/>
    <property type="match status" value="1"/>
</dbReference>
<keyword evidence="3" id="KW-0808">Transferase</keyword>
<dbReference type="Gene3D" id="1.10.510.10">
    <property type="entry name" value="Transferase(Phosphotransferase) domain 1"/>
    <property type="match status" value="1"/>
</dbReference>
<protein>
    <submittedName>
        <fullName evidence="3">LRKS5 kinase</fullName>
    </submittedName>
</protein>
<feature type="compositionally biased region" description="Basic and acidic residues" evidence="1">
    <location>
        <begin position="209"/>
        <end position="218"/>
    </location>
</feature>
<evidence type="ECO:0000313" key="3">
    <source>
        <dbReference type="EMBL" id="MBN3325725.1"/>
    </source>
</evidence>
<dbReference type="InterPro" id="IPR000719">
    <property type="entry name" value="Prot_kinase_dom"/>
</dbReference>
<dbReference type="Pfam" id="PF00069">
    <property type="entry name" value="Pkinase"/>
    <property type="match status" value="1"/>
</dbReference>
<organism evidence="3 4">
    <name type="scientific">Atractosteus spatula</name>
    <name type="common">Alligator gar</name>
    <name type="synonym">Lepisosteus spatula</name>
    <dbReference type="NCBI Taxonomy" id="7917"/>
    <lineage>
        <taxon>Eukaryota</taxon>
        <taxon>Metazoa</taxon>
        <taxon>Chordata</taxon>
        <taxon>Craniata</taxon>
        <taxon>Vertebrata</taxon>
        <taxon>Euteleostomi</taxon>
        <taxon>Actinopterygii</taxon>
        <taxon>Neopterygii</taxon>
        <taxon>Holostei</taxon>
        <taxon>Semionotiformes</taxon>
        <taxon>Lepisosteidae</taxon>
        <taxon>Atractosteus</taxon>
    </lineage>
</organism>
<gene>
    <name evidence="3" type="primary">Lecrks5</name>
    <name evidence="3" type="ORF">GTO95_0010114</name>
</gene>
<reference evidence="3" key="1">
    <citation type="journal article" date="2021" name="Cell">
        <title>Tracing the genetic footprints of vertebrate landing in non-teleost ray-finned fishes.</title>
        <authorList>
            <person name="Bi X."/>
            <person name="Wang K."/>
            <person name="Yang L."/>
            <person name="Pan H."/>
            <person name="Jiang H."/>
            <person name="Wei Q."/>
            <person name="Fang M."/>
            <person name="Yu H."/>
            <person name="Zhu C."/>
            <person name="Cai Y."/>
            <person name="He Y."/>
            <person name="Gan X."/>
            <person name="Zeng H."/>
            <person name="Yu D."/>
            <person name="Zhu Y."/>
            <person name="Jiang H."/>
            <person name="Qiu Q."/>
            <person name="Yang H."/>
            <person name="Zhang Y.E."/>
            <person name="Wang W."/>
            <person name="Zhu M."/>
            <person name="He S."/>
            <person name="Zhang G."/>
        </authorList>
    </citation>
    <scope>NUCLEOTIDE SEQUENCE</scope>
    <source>
        <strain evidence="3">Allg_001</strain>
    </source>
</reference>
<feature type="domain" description="Protein kinase" evidence="2">
    <location>
        <begin position="1"/>
        <end position="315"/>
    </location>
</feature>
<feature type="region of interest" description="Disordered" evidence="1">
    <location>
        <begin position="239"/>
        <end position="261"/>
    </location>
</feature>
<dbReference type="GO" id="GO:0044773">
    <property type="term" value="P:mitotic DNA damage checkpoint signaling"/>
    <property type="evidence" value="ECO:0007669"/>
    <property type="project" value="TreeGrafter"/>
</dbReference>
<dbReference type="EMBL" id="JAAWVO010077268">
    <property type="protein sequence ID" value="MBN3325725.1"/>
    <property type="molecule type" value="Genomic_DNA"/>
</dbReference>